<evidence type="ECO:0000259" key="1">
    <source>
        <dbReference type="Pfam" id="PF03184"/>
    </source>
</evidence>
<accession>A0A1E3BL38</accession>
<comment type="caution">
    <text evidence="2">The sequence shown here is derived from an EMBL/GenBank/DDBJ whole genome shotgun (WGS) entry which is preliminary data.</text>
</comment>
<dbReference type="PANTHER" id="PTHR19303">
    <property type="entry name" value="TRANSPOSON"/>
    <property type="match status" value="1"/>
</dbReference>
<evidence type="ECO:0000313" key="3">
    <source>
        <dbReference type="Proteomes" id="UP000094569"/>
    </source>
</evidence>
<proteinExistence type="predicted"/>
<dbReference type="AlphaFoldDB" id="A0A1E3BL38"/>
<name>A0A1E3BL38_ASPCR</name>
<organism evidence="2 3">
    <name type="scientific">Aspergillus cristatus</name>
    <name type="common">Chinese Fuzhuan brick tea-fermentation fungus</name>
    <name type="synonym">Eurotium cristatum</name>
    <dbReference type="NCBI Taxonomy" id="573508"/>
    <lineage>
        <taxon>Eukaryota</taxon>
        <taxon>Fungi</taxon>
        <taxon>Dikarya</taxon>
        <taxon>Ascomycota</taxon>
        <taxon>Pezizomycotina</taxon>
        <taxon>Eurotiomycetes</taxon>
        <taxon>Eurotiomycetidae</taxon>
        <taxon>Eurotiales</taxon>
        <taxon>Aspergillaceae</taxon>
        <taxon>Aspergillus</taxon>
        <taxon>Aspergillus subgen. Aspergillus</taxon>
    </lineage>
</organism>
<dbReference type="InterPro" id="IPR004875">
    <property type="entry name" value="DDE_SF_endonuclease_dom"/>
</dbReference>
<dbReference type="Proteomes" id="UP000094569">
    <property type="component" value="Unassembled WGS sequence"/>
</dbReference>
<dbReference type="PANTHER" id="PTHR19303:SF62">
    <property type="entry name" value="HTH CENPB-TYPE DOMAIN-CONTAINING PROTEIN-RELATED"/>
    <property type="match status" value="1"/>
</dbReference>
<dbReference type="OrthoDB" id="4457643at2759"/>
<dbReference type="Gene3D" id="3.30.420.10">
    <property type="entry name" value="Ribonuclease H-like superfamily/Ribonuclease H"/>
    <property type="match status" value="1"/>
</dbReference>
<keyword evidence="3" id="KW-1185">Reference proteome</keyword>
<dbReference type="EMBL" id="JXNT01000002">
    <property type="protein sequence ID" value="ODM21664.1"/>
    <property type="molecule type" value="Genomic_DNA"/>
</dbReference>
<dbReference type="GO" id="GO:0003677">
    <property type="term" value="F:DNA binding"/>
    <property type="evidence" value="ECO:0007669"/>
    <property type="project" value="TreeGrafter"/>
</dbReference>
<dbReference type="InterPro" id="IPR036397">
    <property type="entry name" value="RNaseH_sf"/>
</dbReference>
<dbReference type="InterPro" id="IPR050863">
    <property type="entry name" value="CenT-Element_Derived"/>
</dbReference>
<protein>
    <recommendedName>
        <fullName evidence="1">DDE-1 domain-containing protein</fullName>
    </recommendedName>
</protein>
<sequence length="359" mass="40940">MANILLSKRGSANIQTVGVNWVYNFIQRQDELKTKYSQRYNHQRAKNEDPKIIQEWFDRVQITIMQHGIALEDIYNFDETGYAMGLIATAKVVTRAEMTGRPFLVQPGNRERVTSIECINSTGWALPPCIIFKGKVHIEGWYQYEALPRNWRIEVSDNGWTNDQIGPQWLQNTFIPATNSCTTGKYRLLILDGHGSHLTPQFDEICSQNDIILICMPAHSSHLLQPLDVGCFSPLKRAYGCLVENKARLNFNHIDKFDFLEVYPQARTEAFKMENIRNSFAASGLVPFNPERVLGQLNIQLKTPTLPGSQSTNSAPKTPHNLKQLEKQASTMKRLLRQRTQSSPRPTNDAINRLVLTAR</sequence>
<dbReference type="VEuPathDB" id="FungiDB:SI65_02508"/>
<evidence type="ECO:0000313" key="2">
    <source>
        <dbReference type="EMBL" id="ODM21664.1"/>
    </source>
</evidence>
<dbReference type="GO" id="GO:0005634">
    <property type="term" value="C:nucleus"/>
    <property type="evidence" value="ECO:0007669"/>
    <property type="project" value="TreeGrafter"/>
</dbReference>
<dbReference type="Pfam" id="PF03184">
    <property type="entry name" value="DDE_1"/>
    <property type="match status" value="1"/>
</dbReference>
<reference evidence="2 3" key="1">
    <citation type="journal article" date="2016" name="BMC Genomics">
        <title>Comparative genomic and transcriptomic analyses of the Fuzhuan brick tea-fermentation fungus Aspergillus cristatus.</title>
        <authorList>
            <person name="Ge Y."/>
            <person name="Wang Y."/>
            <person name="Liu Y."/>
            <person name="Tan Y."/>
            <person name="Ren X."/>
            <person name="Zhang X."/>
            <person name="Hyde K.D."/>
            <person name="Liu Y."/>
            <person name="Liu Z."/>
        </authorList>
    </citation>
    <scope>NUCLEOTIDE SEQUENCE [LARGE SCALE GENOMIC DNA]</scope>
    <source>
        <strain evidence="2 3">GZAAS20.1005</strain>
    </source>
</reference>
<gene>
    <name evidence="2" type="ORF">SI65_02508</name>
</gene>
<feature type="domain" description="DDE-1" evidence="1">
    <location>
        <begin position="113"/>
        <end position="280"/>
    </location>
</feature>